<evidence type="ECO:0000313" key="3">
    <source>
        <dbReference type="Proteomes" id="UP000661691"/>
    </source>
</evidence>
<sequence length="262" mass="30759">MSSSYLDKANMYRILAEYYMYRDPQRYQYYYSKFQNNKERFVQSYEKQRVSKKQTSQQFDATRKRAWIKFLHAASNAQNQRIDIFVNNELVEANVRYGEATRYVEIERGTYRVTVYPAGERTQPLVVAKFFADPEQAYMLTLTNPDQGTRQILQFINYYIRPIPIMRMAKVRFIHLASGFPAVDIQTGTGTPIFKNIVYEDASNYRSLQPDLYDLVVYQAGTNEKIASFPRVRLDSEQVITIVALKVNDQLQIILIEDLLKI</sequence>
<evidence type="ECO:0000313" key="2">
    <source>
        <dbReference type="EMBL" id="MBD1372557.1"/>
    </source>
</evidence>
<reference evidence="3" key="1">
    <citation type="submission" date="2022-10" db="EMBL/GenBank/DDBJ databases">
        <title>A novel bacterium of genus Hazenella, isolated from South China Sea.</title>
        <authorList>
            <person name="Huang H."/>
            <person name="Mo K."/>
            <person name="Hu Y."/>
        </authorList>
    </citation>
    <scope>NUCLEOTIDE SEQUENCE [LARGE SCALE GENOMIC DNA]</scope>
    <source>
        <strain evidence="3">IB182357</strain>
    </source>
</reference>
<dbReference type="Pfam" id="PF14344">
    <property type="entry name" value="DUF4397"/>
    <property type="match status" value="1"/>
</dbReference>
<dbReference type="AlphaFoldDB" id="A0A926RUH1"/>
<protein>
    <submittedName>
        <fullName evidence="2">DUF4397 domain-containing protein</fullName>
    </submittedName>
</protein>
<organism evidence="2 3">
    <name type="scientific">Polycladospora coralii</name>
    <dbReference type="NCBI Taxonomy" id="2771432"/>
    <lineage>
        <taxon>Bacteria</taxon>
        <taxon>Bacillati</taxon>
        <taxon>Bacillota</taxon>
        <taxon>Bacilli</taxon>
        <taxon>Bacillales</taxon>
        <taxon>Thermoactinomycetaceae</taxon>
        <taxon>Polycladospora</taxon>
    </lineage>
</organism>
<name>A0A926RUH1_9BACL</name>
<keyword evidence="3" id="KW-1185">Reference proteome</keyword>
<feature type="domain" description="DUF4397" evidence="1">
    <location>
        <begin position="66"/>
        <end position="186"/>
    </location>
</feature>
<gene>
    <name evidence="2" type="ORF">IC620_09340</name>
</gene>
<accession>A0A926RUH1</accession>
<dbReference type="EMBL" id="JACXAH010000011">
    <property type="protein sequence ID" value="MBD1372557.1"/>
    <property type="molecule type" value="Genomic_DNA"/>
</dbReference>
<proteinExistence type="predicted"/>
<dbReference type="Proteomes" id="UP000661691">
    <property type="component" value="Unassembled WGS sequence"/>
</dbReference>
<dbReference type="RefSeq" id="WP_191140482.1">
    <property type="nucleotide sequence ID" value="NZ_JACXAG020000006.1"/>
</dbReference>
<evidence type="ECO:0000259" key="1">
    <source>
        <dbReference type="Pfam" id="PF14344"/>
    </source>
</evidence>
<dbReference type="InterPro" id="IPR025510">
    <property type="entry name" value="DUF4397"/>
</dbReference>
<comment type="caution">
    <text evidence="2">The sequence shown here is derived from an EMBL/GenBank/DDBJ whole genome shotgun (WGS) entry which is preliminary data.</text>
</comment>